<feature type="domain" description="NADH-ubiquinone oxidoreductase 51kDa subunit iron-sulphur binding" evidence="13">
    <location>
        <begin position="326"/>
        <end position="371"/>
    </location>
</feature>
<accession>A0A974ZT28</accession>
<sequence>MPLTPVLSRYWDEPESWTLDTYRRHDGYEGLQKALRMDPDEVISTIKEAGLRGRGGAGFPTGMKWSFIPQGDDKPHYLVVNADESEPGTCKDMPLMLATPHALVEGVIIAAYAIRAGHAFIYVRGEVVPVLRRLQSAVAEAYAAGYLGKNILGTGFDLELVVHAGAGAYICGEETALLDSLEGRRGQPRLRPPFPAVAGLYASPTVVNNVESIASVPPIIVNGIEWFRSMGSEKSPGFTLYSLSGHVTTPGQYEAPLGITLRELLEYAGGVRAGHRLKFWTPGGSSTPIFTDEHLDVALDYEGVGAAGSMLGTKALQIFDETTCVVRAVLRWTEFYAHESCGKCTPCREGTYWLVQILERLERGEGTDADLQKLLDIADNILGKSFCALGDGAASPIMSSIKYFRDEYLAHFEQGGCPFDPHQSTLMAGVDA</sequence>
<dbReference type="Pfam" id="PF10589">
    <property type="entry name" value="NADH_4Fe-4S"/>
    <property type="match status" value="1"/>
</dbReference>
<comment type="catalytic activity">
    <reaction evidence="12">
        <text>a quinone + NADH + 5 H(+)(in) = a quinol + NAD(+) + 4 H(+)(out)</text>
        <dbReference type="Rhea" id="RHEA:57888"/>
        <dbReference type="ChEBI" id="CHEBI:15378"/>
        <dbReference type="ChEBI" id="CHEBI:24646"/>
        <dbReference type="ChEBI" id="CHEBI:57540"/>
        <dbReference type="ChEBI" id="CHEBI:57945"/>
        <dbReference type="ChEBI" id="CHEBI:132124"/>
    </reaction>
</comment>
<dbReference type="InterPro" id="IPR037207">
    <property type="entry name" value="Nuop51_4Fe4S-bd_sf"/>
</dbReference>
<evidence type="ECO:0000313" key="15">
    <source>
        <dbReference type="Proteomes" id="UP000662986"/>
    </source>
</evidence>
<dbReference type="Gene3D" id="1.20.1440.230">
    <property type="entry name" value="NADH-ubiquinone oxidoreductase 51kDa subunit, iron-sulphur binding domain"/>
    <property type="match status" value="1"/>
</dbReference>
<evidence type="ECO:0000256" key="1">
    <source>
        <dbReference type="ARBA" id="ARBA00001917"/>
    </source>
</evidence>
<dbReference type="Pfam" id="PF10531">
    <property type="entry name" value="SLBB"/>
    <property type="match status" value="1"/>
</dbReference>
<keyword evidence="14" id="KW-0560">Oxidoreductase</keyword>
<proteinExistence type="inferred from homology"/>
<dbReference type="NCBIfam" id="NF010120">
    <property type="entry name" value="PRK13596.1"/>
    <property type="match status" value="1"/>
</dbReference>
<dbReference type="GO" id="GO:0016491">
    <property type="term" value="F:oxidoreductase activity"/>
    <property type="evidence" value="ECO:0007669"/>
    <property type="project" value="UniProtKB-KW"/>
</dbReference>
<evidence type="ECO:0000256" key="8">
    <source>
        <dbReference type="ARBA" id="ARBA00022967"/>
    </source>
</evidence>
<dbReference type="InterPro" id="IPR001949">
    <property type="entry name" value="NADH-UbQ_OxRdtase_51kDa_CS"/>
</dbReference>
<dbReference type="EC" id="7.1.1.-" evidence="12"/>
<dbReference type="Gene3D" id="3.40.50.11540">
    <property type="entry name" value="NADH-ubiquinone oxidoreductase 51kDa subunit"/>
    <property type="match status" value="1"/>
</dbReference>
<dbReference type="Gene3D" id="3.10.20.600">
    <property type="match status" value="1"/>
</dbReference>
<dbReference type="SMART" id="SM00928">
    <property type="entry name" value="NADH_4Fe-4S"/>
    <property type="match status" value="1"/>
</dbReference>
<evidence type="ECO:0000256" key="7">
    <source>
        <dbReference type="ARBA" id="ARBA00022723"/>
    </source>
</evidence>
<name>A0A974ZT28_9NOCA</name>
<dbReference type="Proteomes" id="UP000662986">
    <property type="component" value="Chromosome"/>
</dbReference>
<comment type="cofactor">
    <cofactor evidence="2 12">
        <name>[4Fe-4S] cluster</name>
        <dbReference type="ChEBI" id="CHEBI:49883"/>
    </cofactor>
</comment>
<organism evidence="14 15">
    <name type="scientific">Rhodococcus pseudokoreensis</name>
    <dbReference type="NCBI Taxonomy" id="2811421"/>
    <lineage>
        <taxon>Bacteria</taxon>
        <taxon>Bacillati</taxon>
        <taxon>Actinomycetota</taxon>
        <taxon>Actinomycetes</taxon>
        <taxon>Mycobacteriales</taxon>
        <taxon>Nocardiaceae</taxon>
        <taxon>Rhodococcus</taxon>
    </lineage>
</organism>
<evidence type="ECO:0000256" key="10">
    <source>
        <dbReference type="ARBA" id="ARBA00023014"/>
    </source>
</evidence>
<gene>
    <name evidence="14" type="primary">nuoF</name>
    <name evidence="14" type="ORF">JWS13_11610</name>
</gene>
<dbReference type="InterPro" id="IPR019575">
    <property type="entry name" value="Nuop51_4Fe4S-bd"/>
</dbReference>
<dbReference type="InterPro" id="IPR050837">
    <property type="entry name" value="ComplexI_51kDa_subunit"/>
</dbReference>
<dbReference type="InterPro" id="IPR019554">
    <property type="entry name" value="Soluble_ligand-bd"/>
</dbReference>
<dbReference type="InterPro" id="IPR011538">
    <property type="entry name" value="Nuo51_FMN-bd"/>
</dbReference>
<keyword evidence="7 12" id="KW-0479">Metal-binding</keyword>
<evidence type="ECO:0000256" key="12">
    <source>
        <dbReference type="RuleBase" id="RU364066"/>
    </source>
</evidence>
<keyword evidence="9 12" id="KW-0408">Iron</keyword>
<keyword evidence="6 12" id="KW-0288">FMN</keyword>
<keyword evidence="11 12" id="KW-0520">NAD</keyword>
<dbReference type="RefSeq" id="WP_206005663.1">
    <property type="nucleotide sequence ID" value="NZ_CP070619.1"/>
</dbReference>
<dbReference type="EMBL" id="CP070619">
    <property type="protein sequence ID" value="QSE89214.1"/>
    <property type="molecule type" value="Genomic_DNA"/>
</dbReference>
<keyword evidence="10 12" id="KW-0411">Iron-sulfur</keyword>
<dbReference type="PROSITE" id="PS00644">
    <property type="entry name" value="COMPLEX1_51K_1"/>
    <property type="match status" value="1"/>
</dbReference>
<dbReference type="SUPFAM" id="SSF142984">
    <property type="entry name" value="Nqo1 middle domain-like"/>
    <property type="match status" value="1"/>
</dbReference>
<keyword evidence="5 12" id="KW-0285">Flavoprotein</keyword>
<evidence type="ECO:0000259" key="13">
    <source>
        <dbReference type="SMART" id="SM00928"/>
    </source>
</evidence>
<dbReference type="PROSITE" id="PS00645">
    <property type="entry name" value="COMPLEX1_51K_2"/>
    <property type="match status" value="1"/>
</dbReference>
<dbReference type="Gene3D" id="6.10.250.1450">
    <property type="match status" value="1"/>
</dbReference>
<comment type="cofactor">
    <cofactor evidence="1 12">
        <name>FMN</name>
        <dbReference type="ChEBI" id="CHEBI:58210"/>
    </cofactor>
</comment>
<evidence type="ECO:0000256" key="9">
    <source>
        <dbReference type="ARBA" id="ARBA00023004"/>
    </source>
</evidence>
<dbReference type="SUPFAM" id="SSF140490">
    <property type="entry name" value="Nqo1C-terminal domain-like"/>
    <property type="match status" value="1"/>
</dbReference>
<dbReference type="PANTHER" id="PTHR11780">
    <property type="entry name" value="NADH-UBIQUINONE OXIDOREDUCTASE FLAVOPROTEIN 1 NDUFV1"/>
    <property type="match status" value="1"/>
</dbReference>
<dbReference type="InterPro" id="IPR011537">
    <property type="entry name" value="NADH-UbQ_OxRdtase_suF"/>
</dbReference>
<comment type="function">
    <text evidence="12">NDH-1 shuttles electrons from NADH, via FMN and iron-sulfur (Fe-S) centers, to quinones in the respiratory chain.</text>
</comment>
<reference evidence="14 15" key="2">
    <citation type="journal article" date="2022" name="Arch. Microbiol.">
        <title>Rhodococcus pseudokoreensis sp. nov. isolated from the rhizosphere of young M26 apple rootstocks.</title>
        <authorList>
            <person name="Kampfer P."/>
            <person name="Glaeser S.P."/>
            <person name="Blom J."/>
            <person name="Wolf J."/>
            <person name="Benning S."/>
            <person name="Schloter M."/>
            <person name="Neumann-Schaal M."/>
        </authorList>
    </citation>
    <scope>NUCLEOTIDE SEQUENCE [LARGE SCALE GENOMIC DNA]</scope>
    <source>
        <strain evidence="14 15">R79</strain>
    </source>
</reference>
<evidence type="ECO:0000313" key="14">
    <source>
        <dbReference type="EMBL" id="QSE89214.1"/>
    </source>
</evidence>
<dbReference type="PANTHER" id="PTHR11780:SF10">
    <property type="entry name" value="NADH DEHYDROGENASE [UBIQUINONE] FLAVOPROTEIN 1, MITOCHONDRIAL"/>
    <property type="match status" value="1"/>
</dbReference>
<reference evidence="14 15" key="1">
    <citation type="journal article" date="2021" name="Microbiol. Resour. Announc.">
        <title>Complete Genome Sequences of Two Rhodococcus sp. Strains with Large and Linear Chromosomes, Isolated from Apple Rhizosphere.</title>
        <authorList>
            <person name="Benning S."/>
            <person name="Brugnone N."/>
            <person name="Siani R."/>
            <person name="Kublik S."/>
            <person name="Schloter M."/>
            <person name="Rad V."/>
        </authorList>
    </citation>
    <scope>NUCLEOTIDE SEQUENCE [LARGE SCALE GENOMIC DNA]</scope>
    <source>
        <strain evidence="14 15">R79</strain>
    </source>
</reference>
<keyword evidence="4 12" id="KW-0004">4Fe-4S</keyword>
<evidence type="ECO:0000256" key="2">
    <source>
        <dbReference type="ARBA" id="ARBA00001966"/>
    </source>
</evidence>
<evidence type="ECO:0000256" key="6">
    <source>
        <dbReference type="ARBA" id="ARBA00022643"/>
    </source>
</evidence>
<keyword evidence="12" id="KW-0874">Quinone</keyword>
<keyword evidence="15" id="KW-1185">Reference proteome</keyword>
<dbReference type="InterPro" id="IPR037225">
    <property type="entry name" value="Nuo51_FMN-bd_sf"/>
</dbReference>
<comment type="similarity">
    <text evidence="3 12">Belongs to the complex I 51 kDa subunit family.</text>
</comment>
<evidence type="ECO:0000256" key="5">
    <source>
        <dbReference type="ARBA" id="ARBA00022630"/>
    </source>
</evidence>
<dbReference type="Pfam" id="PF01512">
    <property type="entry name" value="Complex1_51K"/>
    <property type="match status" value="1"/>
</dbReference>
<keyword evidence="8" id="KW-1278">Translocase</keyword>
<evidence type="ECO:0000256" key="3">
    <source>
        <dbReference type="ARBA" id="ARBA00007523"/>
    </source>
</evidence>
<evidence type="ECO:0000256" key="11">
    <source>
        <dbReference type="ARBA" id="ARBA00023027"/>
    </source>
</evidence>
<evidence type="ECO:0000256" key="4">
    <source>
        <dbReference type="ARBA" id="ARBA00022485"/>
    </source>
</evidence>
<dbReference type="NCBIfam" id="TIGR01959">
    <property type="entry name" value="nuoF_fam"/>
    <property type="match status" value="1"/>
</dbReference>
<protein>
    <recommendedName>
        <fullName evidence="12">NADH-quinone oxidoreductase subunit F</fullName>
        <ecNumber evidence="12">7.1.1.-</ecNumber>
    </recommendedName>
</protein>
<dbReference type="SUPFAM" id="SSF142019">
    <property type="entry name" value="Nqo1 FMN-binding domain-like"/>
    <property type="match status" value="1"/>
</dbReference>